<evidence type="ECO:0000256" key="4">
    <source>
        <dbReference type="ARBA" id="ARBA00023136"/>
    </source>
</evidence>
<evidence type="ECO:0000259" key="6">
    <source>
        <dbReference type="Pfam" id="PF01823"/>
    </source>
</evidence>
<protein>
    <submittedName>
        <fullName evidence="7">PRF1</fullName>
    </submittedName>
</protein>
<evidence type="ECO:0000256" key="3">
    <source>
        <dbReference type="ARBA" id="ARBA00022525"/>
    </source>
</evidence>
<feature type="domain" description="MACPF" evidence="6">
    <location>
        <begin position="73"/>
        <end position="161"/>
    </location>
</feature>
<dbReference type="GO" id="GO:0005576">
    <property type="term" value="C:extracellular region"/>
    <property type="evidence" value="ECO:0007669"/>
    <property type="project" value="UniProtKB-SubCell"/>
</dbReference>
<evidence type="ECO:0000313" key="7">
    <source>
        <dbReference type="EMBL" id="CAG2234344.1"/>
    </source>
</evidence>
<dbReference type="InterPro" id="IPR020864">
    <property type="entry name" value="MACPF"/>
</dbReference>
<reference evidence="7" key="1">
    <citation type="submission" date="2021-03" db="EMBL/GenBank/DDBJ databases">
        <authorList>
            <person name="Bekaert M."/>
        </authorList>
    </citation>
    <scope>NUCLEOTIDE SEQUENCE</scope>
</reference>
<organism evidence="7 8">
    <name type="scientific">Mytilus edulis</name>
    <name type="common">Blue mussel</name>
    <dbReference type="NCBI Taxonomy" id="6550"/>
    <lineage>
        <taxon>Eukaryota</taxon>
        <taxon>Metazoa</taxon>
        <taxon>Spiralia</taxon>
        <taxon>Lophotrochozoa</taxon>
        <taxon>Mollusca</taxon>
        <taxon>Bivalvia</taxon>
        <taxon>Autobranchia</taxon>
        <taxon>Pteriomorphia</taxon>
        <taxon>Mytilida</taxon>
        <taxon>Mytiloidea</taxon>
        <taxon>Mytilidae</taxon>
        <taxon>Mytilinae</taxon>
        <taxon>Mytilus</taxon>
    </lineage>
</organism>
<evidence type="ECO:0000256" key="5">
    <source>
        <dbReference type="ARBA" id="ARBA00023157"/>
    </source>
</evidence>
<dbReference type="GO" id="GO:0016020">
    <property type="term" value="C:membrane"/>
    <property type="evidence" value="ECO:0007669"/>
    <property type="project" value="UniProtKB-SubCell"/>
</dbReference>
<evidence type="ECO:0000313" key="8">
    <source>
        <dbReference type="Proteomes" id="UP000683360"/>
    </source>
</evidence>
<keyword evidence="4" id="KW-0472">Membrane</keyword>
<dbReference type="OrthoDB" id="6154128at2759"/>
<dbReference type="Pfam" id="PF01823">
    <property type="entry name" value="MACPF"/>
    <property type="match status" value="1"/>
</dbReference>
<dbReference type="Proteomes" id="UP000683360">
    <property type="component" value="Unassembled WGS sequence"/>
</dbReference>
<sequence length="164" mass="19099">MSVYVKHIREVALFEEGSLFYLLQKTYNIPDQIWSIVNIPNGLLDTYVEIHKNSHSFKKSMSARVDVGLFKGLFSSSVTYTKMQQYFQKASKYVEDLTSQTAGYKINIIPEWGLKFGRVAKMYIERLLPKRLNDKSIEQYTTFINTFGTHYFNQGRFGGILRLL</sequence>
<dbReference type="PROSITE" id="PS00279">
    <property type="entry name" value="MACPF_1"/>
    <property type="match status" value="1"/>
</dbReference>
<evidence type="ECO:0000256" key="2">
    <source>
        <dbReference type="ARBA" id="ARBA00004613"/>
    </source>
</evidence>
<accession>A0A8S3TWY6</accession>
<keyword evidence="8" id="KW-1185">Reference proteome</keyword>
<keyword evidence="3" id="KW-0964">Secreted</keyword>
<dbReference type="AlphaFoldDB" id="A0A8S3TWY6"/>
<comment type="caution">
    <text evidence="7">The sequence shown here is derived from an EMBL/GenBank/DDBJ whole genome shotgun (WGS) entry which is preliminary data.</text>
</comment>
<proteinExistence type="predicted"/>
<name>A0A8S3TWY6_MYTED</name>
<comment type="subcellular location">
    <subcellularLocation>
        <location evidence="1">Membrane</location>
    </subcellularLocation>
    <subcellularLocation>
        <location evidence="2">Secreted</location>
    </subcellularLocation>
</comment>
<keyword evidence="5" id="KW-1015">Disulfide bond</keyword>
<dbReference type="EMBL" id="CAJPWZ010002233">
    <property type="protein sequence ID" value="CAG2234344.1"/>
    <property type="molecule type" value="Genomic_DNA"/>
</dbReference>
<gene>
    <name evidence="7" type="ORF">MEDL_46974</name>
</gene>
<evidence type="ECO:0000256" key="1">
    <source>
        <dbReference type="ARBA" id="ARBA00004370"/>
    </source>
</evidence>
<dbReference type="InterPro" id="IPR020863">
    <property type="entry name" value="MACPF_CS"/>
</dbReference>